<protein>
    <submittedName>
        <fullName evidence="1">Uncharacterized protein</fullName>
    </submittedName>
</protein>
<organism evidence="1 2">
    <name type="scientific">Danaus plexippus plexippus</name>
    <dbReference type="NCBI Taxonomy" id="278856"/>
    <lineage>
        <taxon>Eukaryota</taxon>
        <taxon>Metazoa</taxon>
        <taxon>Ecdysozoa</taxon>
        <taxon>Arthropoda</taxon>
        <taxon>Hexapoda</taxon>
        <taxon>Insecta</taxon>
        <taxon>Pterygota</taxon>
        <taxon>Neoptera</taxon>
        <taxon>Endopterygota</taxon>
        <taxon>Lepidoptera</taxon>
        <taxon>Glossata</taxon>
        <taxon>Ditrysia</taxon>
        <taxon>Papilionoidea</taxon>
        <taxon>Nymphalidae</taxon>
        <taxon>Danainae</taxon>
        <taxon>Danaini</taxon>
        <taxon>Danaina</taxon>
        <taxon>Danaus</taxon>
        <taxon>Danaus</taxon>
    </lineage>
</organism>
<dbReference type="KEGG" id="dpl:KGM_200901A"/>
<accession>A0A212ETG3</accession>
<reference evidence="1 2" key="1">
    <citation type="journal article" date="2011" name="Cell">
        <title>The monarch butterfly genome yields insights into long-distance migration.</title>
        <authorList>
            <person name="Zhan S."/>
            <person name="Merlin C."/>
            <person name="Boore J.L."/>
            <person name="Reppert S.M."/>
        </authorList>
    </citation>
    <scope>NUCLEOTIDE SEQUENCE [LARGE SCALE GENOMIC DNA]</scope>
    <source>
        <strain evidence="1">F-2</strain>
    </source>
</reference>
<dbReference type="AlphaFoldDB" id="A0A212ETG3"/>
<keyword evidence="2" id="KW-1185">Reference proteome</keyword>
<feature type="non-terminal residue" evidence="1">
    <location>
        <position position="57"/>
    </location>
</feature>
<evidence type="ECO:0000313" key="2">
    <source>
        <dbReference type="Proteomes" id="UP000007151"/>
    </source>
</evidence>
<comment type="caution">
    <text evidence="1">The sequence shown here is derived from an EMBL/GenBank/DDBJ whole genome shotgun (WGS) entry which is preliminary data.</text>
</comment>
<dbReference type="Proteomes" id="UP000007151">
    <property type="component" value="Unassembled WGS sequence"/>
</dbReference>
<name>A0A212ETG3_DANPL</name>
<proteinExistence type="predicted"/>
<dbReference type="InParanoid" id="A0A212ETG3"/>
<gene>
    <name evidence="1" type="ORF">KGM_200901A</name>
</gene>
<dbReference type="STRING" id="278856.A0A212ETG3"/>
<evidence type="ECO:0000313" key="1">
    <source>
        <dbReference type="EMBL" id="OWR44783.1"/>
    </source>
</evidence>
<dbReference type="EMBL" id="AGBW02012592">
    <property type="protein sequence ID" value="OWR44783.1"/>
    <property type="molecule type" value="Genomic_DNA"/>
</dbReference>
<sequence>MFKAQTIVEFIENAVETSRSGRYLFFLNLRPVLGPVRVQLLYPVSRFKRVQSLQHMC</sequence>